<evidence type="ECO:0000256" key="5">
    <source>
        <dbReference type="ARBA" id="ARBA00022605"/>
    </source>
</evidence>
<comment type="function">
    <text evidence="9">Catalyzes the stereoinversion of LL-2,6-diaminopimelate (L,L-DAP) to meso-diaminopimelate (meso-DAP), a precursor of L-lysine and an essential component of the bacterial peptidoglycan.</text>
</comment>
<dbReference type="Proteomes" id="UP000077384">
    <property type="component" value="Unassembled WGS sequence"/>
</dbReference>
<comment type="caution">
    <text evidence="9">Lacks conserved residue(s) required for the propagation of feature annotation.</text>
</comment>
<dbReference type="PROSITE" id="PS01326">
    <property type="entry name" value="DAP_EPIMERASE"/>
    <property type="match status" value="1"/>
</dbReference>
<comment type="pathway">
    <text evidence="1 9">Amino-acid biosynthesis; L-lysine biosynthesis via DAP pathway; DL-2,6-diaminopimelate from LL-2,6-diaminopimelate: step 1/1.</text>
</comment>
<dbReference type="EMBL" id="LITQ01000034">
    <property type="protein sequence ID" value="OAA89242.1"/>
    <property type="molecule type" value="Genomic_DNA"/>
</dbReference>
<accession>A0A162L000</accession>
<dbReference type="InterPro" id="IPR018510">
    <property type="entry name" value="DAP_epimerase_AS"/>
</dbReference>
<dbReference type="PANTHER" id="PTHR31689">
    <property type="entry name" value="DIAMINOPIMELATE EPIMERASE, CHLOROPLASTIC"/>
    <property type="match status" value="1"/>
</dbReference>
<evidence type="ECO:0000313" key="13">
    <source>
        <dbReference type="Proteomes" id="UP000077384"/>
    </source>
</evidence>
<organism evidence="11 13">
    <name type="scientific">Clostridium coskatii</name>
    <dbReference type="NCBI Taxonomy" id="1705578"/>
    <lineage>
        <taxon>Bacteria</taxon>
        <taxon>Bacillati</taxon>
        <taxon>Bacillota</taxon>
        <taxon>Clostridia</taxon>
        <taxon>Eubacteriales</taxon>
        <taxon>Clostridiaceae</taxon>
        <taxon>Clostridium</taxon>
    </lineage>
</organism>
<feature type="binding site" evidence="9">
    <location>
        <position position="88"/>
    </location>
    <ligand>
        <name>substrate</name>
    </ligand>
</feature>
<protein>
    <recommendedName>
        <fullName evidence="3 9">Diaminopimelate epimerase</fullName>
        <shortName evidence="9">DAP epimerase</shortName>
        <ecNumber evidence="3 9">5.1.1.7</ecNumber>
    </recommendedName>
    <alternativeName>
        <fullName evidence="9">PLP-independent amino acid racemase</fullName>
    </alternativeName>
</protein>
<dbReference type="NCBIfam" id="TIGR00652">
    <property type="entry name" value="DapF"/>
    <property type="match status" value="1"/>
</dbReference>
<gene>
    <name evidence="9 11" type="primary">dapF</name>
    <name evidence="12" type="ORF">CLCOS_04080</name>
    <name evidence="11" type="ORF">WX73_02496</name>
</gene>
<comment type="similarity">
    <text evidence="2 9">Belongs to the diaminopimelate epimerase family.</text>
</comment>
<keyword evidence="14" id="KW-1185">Reference proteome</keyword>
<evidence type="ECO:0000256" key="6">
    <source>
        <dbReference type="ARBA" id="ARBA00023154"/>
    </source>
</evidence>
<dbReference type="PATRIC" id="fig|1705578.3.peg.2757"/>
<comment type="caution">
    <text evidence="11">The sequence shown here is derived from an EMBL/GenBank/DDBJ whole genome shotgun (WGS) entry which is preliminary data.</text>
</comment>
<evidence type="ECO:0000256" key="9">
    <source>
        <dbReference type="HAMAP-Rule" id="MF_00197"/>
    </source>
</evidence>
<feature type="binding site" evidence="9">
    <location>
        <position position="216"/>
    </location>
    <ligand>
        <name>substrate</name>
    </ligand>
</feature>
<dbReference type="GO" id="GO:0009089">
    <property type="term" value="P:lysine biosynthetic process via diaminopimelate"/>
    <property type="evidence" value="ECO:0007669"/>
    <property type="project" value="UniProtKB-UniRule"/>
</dbReference>
<evidence type="ECO:0000313" key="12">
    <source>
        <dbReference type="EMBL" id="OBR97350.1"/>
    </source>
</evidence>
<keyword evidence="4 9" id="KW-0963">Cytoplasm</keyword>
<dbReference type="GO" id="GO:0005829">
    <property type="term" value="C:cytosol"/>
    <property type="evidence" value="ECO:0007669"/>
    <property type="project" value="TreeGrafter"/>
</dbReference>
<keyword evidence="7 9" id="KW-0413">Isomerase</keyword>
<dbReference type="FunFam" id="3.10.310.10:FF:000001">
    <property type="entry name" value="Diaminopimelate epimerase"/>
    <property type="match status" value="1"/>
</dbReference>
<evidence type="ECO:0000256" key="2">
    <source>
        <dbReference type="ARBA" id="ARBA00010219"/>
    </source>
</evidence>
<feature type="binding site" evidence="9">
    <location>
        <begin position="234"/>
        <end position="235"/>
    </location>
    <ligand>
        <name>substrate</name>
    </ligand>
</feature>
<evidence type="ECO:0000256" key="10">
    <source>
        <dbReference type="PROSITE-ProRule" id="PRU10125"/>
    </source>
</evidence>
<evidence type="ECO:0000256" key="8">
    <source>
        <dbReference type="ARBA" id="ARBA00051712"/>
    </source>
</evidence>
<evidence type="ECO:0000256" key="7">
    <source>
        <dbReference type="ARBA" id="ARBA00023235"/>
    </source>
</evidence>
<dbReference type="HAMAP" id="MF_00197">
    <property type="entry name" value="DAP_epimerase"/>
    <property type="match status" value="1"/>
</dbReference>
<evidence type="ECO:0000256" key="4">
    <source>
        <dbReference type="ARBA" id="ARBA00022490"/>
    </source>
</evidence>
<dbReference type="AlphaFoldDB" id="A0A162L000"/>
<comment type="subcellular location">
    <subcellularLocation>
        <location evidence="9">Cytoplasm</location>
    </subcellularLocation>
</comment>
<dbReference type="PANTHER" id="PTHR31689:SF0">
    <property type="entry name" value="DIAMINOPIMELATE EPIMERASE"/>
    <property type="match status" value="1"/>
</dbReference>
<dbReference type="EMBL" id="LROR01000026">
    <property type="protein sequence ID" value="OBR97350.1"/>
    <property type="molecule type" value="Genomic_DNA"/>
</dbReference>
<reference evidence="12 14" key="2">
    <citation type="journal article" date="2016" name="Front. Microbiol.">
        <title>Industrial Acetogenic Biocatalysts: A Comparative Metabolic and Genomic Analysis.</title>
        <authorList>
            <person name="Bengelsdorf F."/>
            <person name="Poehlein A."/>
            <person name="Sonja S."/>
            <person name="Erz C."/>
            <person name="Hummel T."/>
            <person name="Hoffmeister S."/>
            <person name="Daniel R."/>
            <person name="Durre P."/>
        </authorList>
    </citation>
    <scope>NUCLEOTIDE SEQUENCE [LARGE SCALE GENOMIC DNA]</scope>
    <source>
        <strain evidence="12 14">PTA-10522</strain>
    </source>
</reference>
<feature type="binding site" evidence="9">
    <location>
        <position position="36"/>
    </location>
    <ligand>
        <name>substrate</name>
    </ligand>
</feature>
<sequence>MIKDYYSSKLNLKYTASLWKGEKFNMKFIKMQGTGNDFVVIDDRDNRFLGKEKELGLKLCNRHFGIGGDGILIVRQSEIAQIKMIIINSDGSYASMCGNGIRCFAKYVWEENLVKESPIKIETGDGIKEAFLNIENGKVKEVTIDMGTPSFDPKKIPINSCDEVVKKELKINEKTYSITSMFMGVPHTVIFGDLEKYDVKEGKAIEKYSIFPEGTNVNFCEVLNKDEIKIKTWERGAGPTLACGTGTCACAVASNKLGFTEGKVKAHVPGGILFIEVKDNKVFMTGPAEVSFKGEYDI</sequence>
<feature type="site" description="Could be important to modulate the pK values of the two catalytic cysteine residues" evidence="9">
    <location>
        <position position="234"/>
    </location>
</feature>
<evidence type="ECO:0000256" key="1">
    <source>
        <dbReference type="ARBA" id="ARBA00005196"/>
    </source>
</evidence>
<dbReference type="InterPro" id="IPR001653">
    <property type="entry name" value="DAP_epimerase_DapF"/>
</dbReference>
<evidence type="ECO:0000256" key="3">
    <source>
        <dbReference type="ARBA" id="ARBA00013080"/>
    </source>
</evidence>
<dbReference type="SUPFAM" id="SSF54506">
    <property type="entry name" value="Diaminopimelate epimerase-like"/>
    <property type="match status" value="2"/>
</dbReference>
<name>A0A162L000_9CLOT</name>
<feature type="active site" description="Proton acceptor" evidence="9">
    <location>
        <position position="243"/>
    </location>
</feature>
<comment type="subunit">
    <text evidence="9">Homodimer.</text>
</comment>
<dbReference type="Proteomes" id="UP000093694">
    <property type="component" value="Unassembled WGS sequence"/>
</dbReference>
<proteinExistence type="inferred from homology"/>
<dbReference type="UniPathway" id="UPA00034">
    <property type="reaction ID" value="UER00025"/>
</dbReference>
<feature type="active site" evidence="10">
    <location>
        <position position="97"/>
    </location>
</feature>
<evidence type="ECO:0000313" key="11">
    <source>
        <dbReference type="EMBL" id="OAA89242.1"/>
    </source>
</evidence>
<feature type="binding site" evidence="9">
    <location>
        <begin position="244"/>
        <end position="245"/>
    </location>
    <ligand>
        <name>substrate</name>
    </ligand>
</feature>
<reference evidence="11 13" key="1">
    <citation type="journal article" date="2015" name="Biotechnol. Bioeng.">
        <title>Genome sequence and phenotypic characterization of Caulobacter segnis.</title>
        <authorList>
            <person name="Patel S."/>
            <person name="Fletcher B."/>
            <person name="Scott D.C."/>
            <person name="Ely B."/>
        </authorList>
    </citation>
    <scope>NUCLEOTIDE SEQUENCE [LARGE SCALE GENOMIC DNA]</scope>
    <source>
        <strain evidence="11 13">PS02</strain>
    </source>
</reference>
<dbReference type="Pfam" id="PF01678">
    <property type="entry name" value="DAP_epimerase"/>
    <property type="match status" value="2"/>
</dbReference>
<feature type="site" description="Could be important to modulate the pK values of the two catalytic cysteine residues" evidence="9">
    <location>
        <position position="187"/>
    </location>
</feature>
<dbReference type="Gene3D" id="3.10.310.10">
    <property type="entry name" value="Diaminopimelate Epimerase, Chain A, domain 1"/>
    <property type="match status" value="2"/>
</dbReference>
<keyword evidence="5 9" id="KW-0028">Amino-acid biosynthesis</keyword>
<feature type="binding site" evidence="9">
    <location>
        <begin position="98"/>
        <end position="99"/>
    </location>
    <ligand>
        <name>substrate</name>
    </ligand>
</feature>
<dbReference type="GO" id="GO:0008837">
    <property type="term" value="F:diaminopimelate epimerase activity"/>
    <property type="evidence" value="ECO:0007669"/>
    <property type="project" value="UniProtKB-UniRule"/>
</dbReference>
<evidence type="ECO:0000313" key="14">
    <source>
        <dbReference type="Proteomes" id="UP000093694"/>
    </source>
</evidence>
<feature type="active site" description="Proton donor" evidence="9">
    <location>
        <position position="97"/>
    </location>
</feature>
<keyword evidence="6 9" id="KW-0457">Lysine biosynthesis</keyword>
<comment type="catalytic activity">
    <reaction evidence="8 9">
        <text>(2S,6S)-2,6-diaminopimelate = meso-2,6-diaminopimelate</text>
        <dbReference type="Rhea" id="RHEA:15393"/>
        <dbReference type="ChEBI" id="CHEBI:57609"/>
        <dbReference type="ChEBI" id="CHEBI:57791"/>
        <dbReference type="EC" id="5.1.1.7"/>
    </reaction>
</comment>
<dbReference type="EC" id="5.1.1.7" evidence="3 9"/>